<reference evidence="1" key="1">
    <citation type="journal article" date="2021" name="Proc. Natl. Acad. Sci. U.S.A.">
        <title>A Catalog of Tens of Thousands of Viruses from Human Metagenomes Reveals Hidden Associations with Chronic Diseases.</title>
        <authorList>
            <person name="Tisza M.J."/>
            <person name="Buck C.B."/>
        </authorList>
    </citation>
    <scope>NUCLEOTIDE SEQUENCE</scope>
    <source>
        <strain evidence="1">CtoiW10</strain>
    </source>
</reference>
<sequence length="99" mass="11253">MKIINPTAMNRYNALREAAGKIDRLVPQVRLLDQPPHENRENASVALEFPTPLVVLNSTIRQALSFLFCQCDTVQTDKTDRGICFTFTVSKIWITEETT</sequence>
<name>A0A8S5LPL3_9CAUD</name>
<evidence type="ECO:0000313" key="1">
    <source>
        <dbReference type="EMBL" id="DAD71886.1"/>
    </source>
</evidence>
<proteinExistence type="predicted"/>
<accession>A0A8S5LPL3</accession>
<organism evidence="1">
    <name type="scientific">Siphoviridae sp. ctoiW10</name>
    <dbReference type="NCBI Taxonomy" id="2827592"/>
    <lineage>
        <taxon>Viruses</taxon>
        <taxon>Duplodnaviria</taxon>
        <taxon>Heunggongvirae</taxon>
        <taxon>Uroviricota</taxon>
        <taxon>Caudoviricetes</taxon>
    </lineage>
</organism>
<protein>
    <submittedName>
        <fullName evidence="1">Uncharacterized protein</fullName>
    </submittedName>
</protein>
<dbReference type="EMBL" id="BK015888">
    <property type="protein sequence ID" value="DAD71886.1"/>
    <property type="molecule type" value="Genomic_DNA"/>
</dbReference>